<dbReference type="InterPro" id="IPR016032">
    <property type="entry name" value="Sig_transdc_resp-reg_C-effctor"/>
</dbReference>
<keyword evidence="3 8" id="KW-0238">DNA-binding</keyword>
<feature type="modified residue" description="4-aspartylphosphate" evidence="5">
    <location>
        <position position="63"/>
    </location>
</feature>
<dbReference type="CDD" id="cd06170">
    <property type="entry name" value="LuxR_C_like"/>
    <property type="match status" value="1"/>
</dbReference>
<dbReference type="SMART" id="SM00421">
    <property type="entry name" value="HTH_LUXR"/>
    <property type="match status" value="1"/>
</dbReference>
<sequence>MECKGESNKMIRIVIADDQMLTREGLRTILDLEDDLEVVGVASNGAEACTLTEKLRPDLVILDVQMPIMDGITALKQIKQGFPQTFVLILSTFLEDQYIIDGMANGASGYLLKDMDTDKMISAIRDTVVGQFILPTAVASKLVARMSELMLEQSSPTVKKHHFQLTEREGEIAELIMKGYNNREIASELCIAEGTARNYISNLYRKLEVDDRVQAIVRLQALK</sequence>
<dbReference type="PROSITE" id="PS50110">
    <property type="entry name" value="RESPONSE_REGULATORY"/>
    <property type="match status" value="1"/>
</dbReference>
<dbReference type="Pfam" id="PF00072">
    <property type="entry name" value="Response_reg"/>
    <property type="match status" value="1"/>
</dbReference>
<evidence type="ECO:0000313" key="9">
    <source>
        <dbReference type="Proteomes" id="UP000269573"/>
    </source>
</evidence>
<dbReference type="EMBL" id="RHHU01000016">
    <property type="protein sequence ID" value="RNB81069.1"/>
    <property type="molecule type" value="Genomic_DNA"/>
</dbReference>
<dbReference type="SMART" id="SM00448">
    <property type="entry name" value="REC"/>
    <property type="match status" value="1"/>
</dbReference>
<protein>
    <submittedName>
        <fullName evidence="8">DNA-binding response regulator</fullName>
    </submittedName>
</protein>
<comment type="caution">
    <text evidence="8">The sequence shown here is derived from an EMBL/GenBank/DDBJ whole genome shotgun (WGS) entry which is preliminary data.</text>
</comment>
<dbReference type="PANTHER" id="PTHR43214">
    <property type="entry name" value="TWO-COMPONENT RESPONSE REGULATOR"/>
    <property type="match status" value="1"/>
</dbReference>
<evidence type="ECO:0000256" key="1">
    <source>
        <dbReference type="ARBA" id="ARBA00022553"/>
    </source>
</evidence>
<accession>A0A3M8D029</accession>
<dbReference type="PROSITE" id="PS50043">
    <property type="entry name" value="HTH_LUXR_2"/>
    <property type="match status" value="1"/>
</dbReference>
<evidence type="ECO:0000313" key="8">
    <source>
        <dbReference type="EMBL" id="RNB81069.1"/>
    </source>
</evidence>
<dbReference type="GO" id="GO:0000160">
    <property type="term" value="P:phosphorelay signal transduction system"/>
    <property type="evidence" value="ECO:0007669"/>
    <property type="project" value="InterPro"/>
</dbReference>
<keyword evidence="9" id="KW-1185">Reference proteome</keyword>
<organism evidence="8 9">
    <name type="scientific">Brevibacillus nitrificans</name>
    <dbReference type="NCBI Taxonomy" id="651560"/>
    <lineage>
        <taxon>Bacteria</taxon>
        <taxon>Bacillati</taxon>
        <taxon>Bacillota</taxon>
        <taxon>Bacilli</taxon>
        <taxon>Bacillales</taxon>
        <taxon>Paenibacillaceae</taxon>
        <taxon>Brevibacillus</taxon>
    </lineage>
</organism>
<keyword evidence="2" id="KW-0805">Transcription regulation</keyword>
<dbReference type="Pfam" id="PF00196">
    <property type="entry name" value="GerE"/>
    <property type="match status" value="1"/>
</dbReference>
<dbReference type="Gene3D" id="3.40.50.2300">
    <property type="match status" value="1"/>
</dbReference>
<evidence type="ECO:0000259" key="6">
    <source>
        <dbReference type="PROSITE" id="PS50043"/>
    </source>
</evidence>
<reference evidence="8 9" key="1">
    <citation type="submission" date="2018-10" db="EMBL/GenBank/DDBJ databases">
        <title>Phylogenomics of Brevibacillus.</title>
        <authorList>
            <person name="Dunlap C."/>
        </authorList>
    </citation>
    <scope>NUCLEOTIDE SEQUENCE [LARGE SCALE GENOMIC DNA]</scope>
    <source>
        <strain evidence="8 9">JCM 15774</strain>
    </source>
</reference>
<evidence type="ECO:0000256" key="5">
    <source>
        <dbReference type="PROSITE-ProRule" id="PRU00169"/>
    </source>
</evidence>
<evidence type="ECO:0000259" key="7">
    <source>
        <dbReference type="PROSITE" id="PS50110"/>
    </source>
</evidence>
<dbReference type="InterPro" id="IPR058245">
    <property type="entry name" value="NreC/VraR/RcsB-like_REC"/>
</dbReference>
<feature type="domain" description="HTH luxR-type" evidence="6">
    <location>
        <begin position="158"/>
        <end position="223"/>
    </location>
</feature>
<dbReference type="SUPFAM" id="SSF52172">
    <property type="entry name" value="CheY-like"/>
    <property type="match status" value="1"/>
</dbReference>
<dbReference type="AlphaFoldDB" id="A0A3M8D029"/>
<gene>
    <name evidence="8" type="ORF">EDM59_23060</name>
</gene>
<keyword evidence="1 5" id="KW-0597">Phosphoprotein</keyword>
<dbReference type="PANTHER" id="PTHR43214:SF43">
    <property type="entry name" value="TWO-COMPONENT RESPONSE REGULATOR"/>
    <property type="match status" value="1"/>
</dbReference>
<dbReference type="InterPro" id="IPR000792">
    <property type="entry name" value="Tscrpt_reg_LuxR_C"/>
</dbReference>
<dbReference type="Proteomes" id="UP000269573">
    <property type="component" value="Unassembled WGS sequence"/>
</dbReference>
<evidence type="ECO:0000256" key="4">
    <source>
        <dbReference type="ARBA" id="ARBA00023163"/>
    </source>
</evidence>
<evidence type="ECO:0000256" key="2">
    <source>
        <dbReference type="ARBA" id="ARBA00023015"/>
    </source>
</evidence>
<dbReference type="InterPro" id="IPR011006">
    <property type="entry name" value="CheY-like_superfamily"/>
</dbReference>
<dbReference type="GO" id="GO:0003677">
    <property type="term" value="F:DNA binding"/>
    <property type="evidence" value="ECO:0007669"/>
    <property type="project" value="UniProtKB-KW"/>
</dbReference>
<dbReference type="InterPro" id="IPR001789">
    <property type="entry name" value="Sig_transdc_resp-reg_receiver"/>
</dbReference>
<dbReference type="GO" id="GO:0006355">
    <property type="term" value="P:regulation of DNA-templated transcription"/>
    <property type="evidence" value="ECO:0007669"/>
    <property type="project" value="InterPro"/>
</dbReference>
<name>A0A3M8D029_9BACL</name>
<dbReference type="InterPro" id="IPR039420">
    <property type="entry name" value="WalR-like"/>
</dbReference>
<dbReference type="PRINTS" id="PR00038">
    <property type="entry name" value="HTHLUXR"/>
</dbReference>
<feature type="domain" description="Response regulatory" evidence="7">
    <location>
        <begin position="12"/>
        <end position="128"/>
    </location>
</feature>
<proteinExistence type="predicted"/>
<evidence type="ECO:0000256" key="3">
    <source>
        <dbReference type="ARBA" id="ARBA00023125"/>
    </source>
</evidence>
<keyword evidence="4" id="KW-0804">Transcription</keyword>
<dbReference type="SUPFAM" id="SSF46894">
    <property type="entry name" value="C-terminal effector domain of the bipartite response regulators"/>
    <property type="match status" value="1"/>
</dbReference>
<dbReference type="CDD" id="cd17535">
    <property type="entry name" value="REC_NarL-like"/>
    <property type="match status" value="1"/>
</dbReference>